<organism evidence="3 4">
    <name type="scientific">Intrasporangium calvum (strain ATCC 23552 / DSM 43043 / JCM 3097 / NBRC 12989 / NCIMB 10167 / NRRL B-3866 / 7 KIP)</name>
    <dbReference type="NCBI Taxonomy" id="710696"/>
    <lineage>
        <taxon>Bacteria</taxon>
        <taxon>Bacillati</taxon>
        <taxon>Actinomycetota</taxon>
        <taxon>Actinomycetes</taxon>
        <taxon>Micrococcales</taxon>
        <taxon>Intrasporangiaceae</taxon>
        <taxon>Intrasporangium</taxon>
    </lineage>
</organism>
<dbReference type="STRING" id="710696.Intca_2692"/>
<keyword evidence="4" id="KW-1185">Reference proteome</keyword>
<protein>
    <submittedName>
        <fullName evidence="3">Uncharacterized protein</fullName>
    </submittedName>
</protein>
<dbReference type="InterPro" id="IPR025339">
    <property type="entry name" value="DUF4245"/>
</dbReference>
<keyword evidence="2" id="KW-0812">Transmembrane</keyword>
<dbReference type="KEGG" id="ica:Intca_2692"/>
<dbReference type="AlphaFoldDB" id="E6S919"/>
<dbReference type="eggNOG" id="ENOG5033C4E">
    <property type="taxonomic scope" value="Bacteria"/>
</dbReference>
<dbReference type="OrthoDB" id="5146801at2"/>
<feature type="region of interest" description="Disordered" evidence="1">
    <location>
        <begin position="1"/>
        <end position="20"/>
    </location>
</feature>
<sequence>MTAPETVPPSDVPSDAPRPSRYSMGSLPNMLRSLLFIGLLVAALVAIVPRISEVQRPAVDAVGKARATVAETGRSLELPQGLGAGWVPTVATYGPGTENVPTFTTVWQTPAGGDIALKEAADATDGWVARSVNDGTRDGSVTVAGRTFERYVARSGSQVSYVEPAAGADDTTLVASGTAAEDELKAFVAALREVPPAP</sequence>
<feature type="compositionally biased region" description="Pro residues" evidence="1">
    <location>
        <begin position="1"/>
        <end position="11"/>
    </location>
</feature>
<evidence type="ECO:0000313" key="4">
    <source>
        <dbReference type="Proteomes" id="UP000008914"/>
    </source>
</evidence>
<dbReference type="Pfam" id="PF14030">
    <property type="entry name" value="DUF4245"/>
    <property type="match status" value="1"/>
</dbReference>
<dbReference type="RefSeq" id="WP_013493508.1">
    <property type="nucleotide sequence ID" value="NC_014830.1"/>
</dbReference>
<keyword evidence="2" id="KW-0472">Membrane</keyword>
<evidence type="ECO:0000256" key="1">
    <source>
        <dbReference type="SAM" id="MobiDB-lite"/>
    </source>
</evidence>
<keyword evidence="2" id="KW-1133">Transmembrane helix</keyword>
<dbReference type="Proteomes" id="UP000008914">
    <property type="component" value="Chromosome"/>
</dbReference>
<reference evidence="3 4" key="1">
    <citation type="journal article" date="2010" name="Stand. Genomic Sci.">
        <title>Complete genome sequence of Intrasporangium calvum type strain (7 KIP).</title>
        <authorList>
            <person name="Del Rio T.G."/>
            <person name="Chertkov O."/>
            <person name="Yasawong M."/>
            <person name="Lucas S."/>
            <person name="Deshpande S."/>
            <person name="Cheng J.F."/>
            <person name="Detter C."/>
            <person name="Tapia R."/>
            <person name="Han C."/>
            <person name="Goodwin L."/>
            <person name="Pitluck S."/>
            <person name="Liolios K."/>
            <person name="Ivanova N."/>
            <person name="Mavromatis K."/>
            <person name="Pati A."/>
            <person name="Chen A."/>
            <person name="Palaniappan K."/>
            <person name="Land M."/>
            <person name="Hauser L."/>
            <person name="Chang Y.J."/>
            <person name="Jeffries C.D."/>
            <person name="Rohde M."/>
            <person name="Pukall R."/>
            <person name="Sikorski J."/>
            <person name="Goker M."/>
            <person name="Woyke T."/>
            <person name="Bristow J."/>
            <person name="Eisen J.A."/>
            <person name="Markowitz V."/>
            <person name="Hugenholtz P."/>
            <person name="Kyrpides N.C."/>
            <person name="Klenk H.P."/>
            <person name="Lapidus A."/>
        </authorList>
    </citation>
    <scope>NUCLEOTIDE SEQUENCE [LARGE SCALE GENOMIC DNA]</scope>
    <source>
        <strain evidence="4">ATCC 23552 / DSM 43043 / JCM 3097 / NBRC 12989 / 7 KIP</strain>
    </source>
</reference>
<evidence type="ECO:0000256" key="2">
    <source>
        <dbReference type="SAM" id="Phobius"/>
    </source>
</evidence>
<evidence type="ECO:0000313" key="3">
    <source>
        <dbReference type="EMBL" id="ADU49194.1"/>
    </source>
</evidence>
<feature type="transmembrane region" description="Helical" evidence="2">
    <location>
        <begin position="30"/>
        <end position="48"/>
    </location>
</feature>
<gene>
    <name evidence="3" type="ordered locus">Intca_2692</name>
</gene>
<accession>E6S919</accession>
<name>E6S919_INTC7</name>
<dbReference type="HOGENOM" id="CLU_1413477_0_0_11"/>
<proteinExistence type="predicted"/>
<dbReference type="EMBL" id="CP002343">
    <property type="protein sequence ID" value="ADU49194.1"/>
    <property type="molecule type" value="Genomic_DNA"/>
</dbReference>